<dbReference type="Proteomes" id="UP001485043">
    <property type="component" value="Unassembled WGS sequence"/>
</dbReference>
<dbReference type="FunFam" id="3.30.70.330:FF:000034">
    <property type="entry name" value="heterogeneous nuclear ribonucleoprotein M isoform X1"/>
    <property type="match status" value="2"/>
</dbReference>
<dbReference type="GO" id="GO:0003729">
    <property type="term" value="F:mRNA binding"/>
    <property type="evidence" value="ECO:0007669"/>
    <property type="project" value="TreeGrafter"/>
</dbReference>
<accession>A0AAW1SXN2</accession>
<dbReference type="CDD" id="cd00590">
    <property type="entry name" value="RRM_SF"/>
    <property type="match status" value="1"/>
</dbReference>
<keyword evidence="1 2" id="KW-0694">RNA-binding</keyword>
<name>A0AAW1SXN2_9CHLO</name>
<dbReference type="GO" id="GO:0005737">
    <property type="term" value="C:cytoplasm"/>
    <property type="evidence" value="ECO:0007669"/>
    <property type="project" value="TreeGrafter"/>
</dbReference>
<gene>
    <name evidence="5" type="ORF">WJX84_010826</name>
</gene>
<feature type="domain" description="RRM" evidence="4">
    <location>
        <begin position="28"/>
        <end position="105"/>
    </location>
</feature>
<dbReference type="Pfam" id="PF00076">
    <property type="entry name" value="RRM_1"/>
    <property type="match status" value="2"/>
</dbReference>
<evidence type="ECO:0000256" key="2">
    <source>
        <dbReference type="PROSITE-ProRule" id="PRU00176"/>
    </source>
</evidence>
<dbReference type="SUPFAM" id="SSF54928">
    <property type="entry name" value="RNA-binding domain, RBD"/>
    <property type="match status" value="2"/>
</dbReference>
<dbReference type="GO" id="GO:0005634">
    <property type="term" value="C:nucleus"/>
    <property type="evidence" value="ECO:0007669"/>
    <property type="project" value="TreeGrafter"/>
</dbReference>
<feature type="compositionally biased region" description="Basic and acidic residues" evidence="3">
    <location>
        <begin position="110"/>
        <end position="123"/>
    </location>
</feature>
<evidence type="ECO:0000313" key="6">
    <source>
        <dbReference type="Proteomes" id="UP001485043"/>
    </source>
</evidence>
<feature type="domain" description="RRM" evidence="4">
    <location>
        <begin position="168"/>
        <end position="245"/>
    </location>
</feature>
<dbReference type="InterPro" id="IPR012677">
    <property type="entry name" value="Nucleotide-bd_a/b_plait_sf"/>
</dbReference>
<keyword evidence="6" id="KW-1185">Reference proteome</keyword>
<evidence type="ECO:0000256" key="1">
    <source>
        <dbReference type="ARBA" id="ARBA00022884"/>
    </source>
</evidence>
<evidence type="ECO:0000256" key="3">
    <source>
        <dbReference type="SAM" id="MobiDB-lite"/>
    </source>
</evidence>
<dbReference type="InterPro" id="IPR050374">
    <property type="entry name" value="RRT5_SRSF_SR"/>
</dbReference>
<dbReference type="PROSITE" id="PS50102">
    <property type="entry name" value="RRM"/>
    <property type="match status" value="2"/>
</dbReference>
<dbReference type="InterPro" id="IPR000504">
    <property type="entry name" value="RRM_dom"/>
</dbReference>
<evidence type="ECO:0000313" key="5">
    <source>
        <dbReference type="EMBL" id="KAK9862196.1"/>
    </source>
</evidence>
<organism evidence="5 6">
    <name type="scientific">Apatococcus fuscideae</name>
    <dbReference type="NCBI Taxonomy" id="2026836"/>
    <lineage>
        <taxon>Eukaryota</taxon>
        <taxon>Viridiplantae</taxon>
        <taxon>Chlorophyta</taxon>
        <taxon>core chlorophytes</taxon>
        <taxon>Trebouxiophyceae</taxon>
        <taxon>Chlorellales</taxon>
        <taxon>Chlorellaceae</taxon>
        <taxon>Apatococcus</taxon>
    </lineage>
</organism>
<dbReference type="EMBL" id="JALJOV010000641">
    <property type="protein sequence ID" value="KAK9862196.1"/>
    <property type="molecule type" value="Genomic_DNA"/>
</dbReference>
<sequence>MAEPQQATAPEEEQLTSAEEQHLMRIGKRCYVGNLAWKTSWQDLKDTFRECGSVVYANVMRDDTGRSKGWGIVEFESPEEAVKAVESFNGTELAGRKILVREDREDRDVKNYNRENGIEREAPPRGAGRGGGRGGRGGRGGAGPGQQHSEGRPPPRSAPEGEDESSGLQVVVQGIPWKYTWRELKPLFEECGAIARADVAFGRDGRSRGYGTVRFETNEAAQKAMEDFNGYELEGRTLTVRLDRYA</sequence>
<evidence type="ECO:0000259" key="4">
    <source>
        <dbReference type="PROSITE" id="PS50102"/>
    </source>
</evidence>
<dbReference type="SMART" id="SM00360">
    <property type="entry name" value="RRM"/>
    <property type="match status" value="2"/>
</dbReference>
<dbReference type="AlphaFoldDB" id="A0AAW1SXN2"/>
<dbReference type="GO" id="GO:1990904">
    <property type="term" value="C:ribonucleoprotein complex"/>
    <property type="evidence" value="ECO:0007669"/>
    <property type="project" value="TreeGrafter"/>
</dbReference>
<dbReference type="Gene3D" id="3.30.70.330">
    <property type="match status" value="2"/>
</dbReference>
<reference evidence="5 6" key="1">
    <citation type="journal article" date="2024" name="Nat. Commun.">
        <title>Phylogenomics reveals the evolutionary origins of lichenization in chlorophyte algae.</title>
        <authorList>
            <person name="Puginier C."/>
            <person name="Libourel C."/>
            <person name="Otte J."/>
            <person name="Skaloud P."/>
            <person name="Haon M."/>
            <person name="Grisel S."/>
            <person name="Petersen M."/>
            <person name="Berrin J.G."/>
            <person name="Delaux P.M."/>
            <person name="Dal Grande F."/>
            <person name="Keller J."/>
        </authorList>
    </citation>
    <scope>NUCLEOTIDE SEQUENCE [LARGE SCALE GENOMIC DNA]</scope>
    <source>
        <strain evidence="5 6">SAG 2523</strain>
    </source>
</reference>
<proteinExistence type="predicted"/>
<feature type="compositionally biased region" description="Gly residues" evidence="3">
    <location>
        <begin position="127"/>
        <end position="144"/>
    </location>
</feature>
<dbReference type="InterPro" id="IPR035979">
    <property type="entry name" value="RBD_domain_sf"/>
</dbReference>
<dbReference type="PANTHER" id="PTHR23003">
    <property type="entry name" value="RNA RECOGNITION MOTIF RRM DOMAIN CONTAINING PROTEIN"/>
    <property type="match status" value="1"/>
</dbReference>
<feature type="region of interest" description="Disordered" evidence="3">
    <location>
        <begin position="110"/>
        <end position="168"/>
    </location>
</feature>
<comment type="caution">
    <text evidence="5">The sequence shown here is derived from an EMBL/GenBank/DDBJ whole genome shotgun (WGS) entry which is preliminary data.</text>
</comment>
<protein>
    <recommendedName>
        <fullName evidence="4">RRM domain-containing protein</fullName>
    </recommendedName>
</protein>